<reference evidence="2" key="1">
    <citation type="journal article" date="2015" name="Nature">
        <title>Complex archaea that bridge the gap between prokaryotes and eukaryotes.</title>
        <authorList>
            <person name="Spang A."/>
            <person name="Saw J.H."/>
            <person name="Jorgensen S.L."/>
            <person name="Zaremba-Niedzwiedzka K."/>
            <person name="Martijn J."/>
            <person name="Lind A.E."/>
            <person name="van Eijk R."/>
            <person name="Schleper C."/>
            <person name="Guy L."/>
            <person name="Ettema T.J."/>
        </authorList>
    </citation>
    <scope>NUCLEOTIDE SEQUENCE</scope>
</reference>
<dbReference type="PROSITE" id="PS51257">
    <property type="entry name" value="PROKAR_LIPOPROTEIN"/>
    <property type="match status" value="1"/>
</dbReference>
<dbReference type="EMBL" id="LAZR01053229">
    <property type="protein sequence ID" value="KKK81199.1"/>
    <property type="molecule type" value="Genomic_DNA"/>
</dbReference>
<feature type="non-terminal residue" evidence="2">
    <location>
        <position position="1"/>
    </location>
</feature>
<name>A0A0F9ARW6_9ZZZZ</name>
<dbReference type="Pfam" id="PF18902">
    <property type="entry name" value="DUF5658"/>
    <property type="match status" value="1"/>
</dbReference>
<evidence type="ECO:0000313" key="2">
    <source>
        <dbReference type="EMBL" id="KKK81199.1"/>
    </source>
</evidence>
<comment type="caution">
    <text evidence="2">The sequence shown here is derived from an EMBL/GenBank/DDBJ whole genome shotgun (WGS) entry which is preliminary data.</text>
</comment>
<protein>
    <recommendedName>
        <fullName evidence="1">DUF5658 domain-containing protein</fullName>
    </recommendedName>
</protein>
<evidence type="ECO:0000259" key="1">
    <source>
        <dbReference type="Pfam" id="PF18902"/>
    </source>
</evidence>
<accession>A0A0F9ARW6</accession>
<gene>
    <name evidence="2" type="ORF">LCGC14_2815870</name>
</gene>
<proteinExistence type="predicted"/>
<dbReference type="InterPro" id="IPR043717">
    <property type="entry name" value="DUF5658"/>
</dbReference>
<sequence>MRFAWLIICALLCGCATESWTREDTRREVIFQVLNVADAMTTANIHKTAGIYENNPLTRSLIGEQPASAEVAILFAVYGVGHILISRSLTPKWRKRFQIASNLAAGYVVFNNCKLDLC</sequence>
<feature type="domain" description="DUF5658" evidence="1">
    <location>
        <begin position="30"/>
        <end position="110"/>
    </location>
</feature>
<organism evidence="2">
    <name type="scientific">marine sediment metagenome</name>
    <dbReference type="NCBI Taxonomy" id="412755"/>
    <lineage>
        <taxon>unclassified sequences</taxon>
        <taxon>metagenomes</taxon>
        <taxon>ecological metagenomes</taxon>
    </lineage>
</organism>
<dbReference type="AlphaFoldDB" id="A0A0F9ARW6"/>